<dbReference type="Ensembl" id="ENSGMOT00000072222.1">
    <property type="protein sequence ID" value="ENSGMOP00000056688.1"/>
    <property type="gene ID" value="ENSGMOG00000023194.1"/>
</dbReference>
<sequence length="170" mass="18883">CMMFFISVPTGGDKLENSLSSMYSKWKNPVFDRPPVVGVDVCSDQADGLAVKIHNILFPYRCSKAMITSMKVIHQVDKKFLACLINTRDTEYAQDPGTEGNLLVLVDQHAAHERVRLEKLIADSYEDDPDTPGQRRLCSSSVAPPLELSVTEEELRLLRSVVPETLGSST</sequence>
<dbReference type="GeneTree" id="ENSGT00800000124176"/>
<dbReference type="InterPro" id="IPR038973">
    <property type="entry name" value="MutL/Mlh/Pms-like"/>
</dbReference>
<dbReference type="InterPro" id="IPR037198">
    <property type="entry name" value="MutL_C_sf"/>
</dbReference>
<evidence type="ECO:0000313" key="2">
    <source>
        <dbReference type="Proteomes" id="UP000694546"/>
    </source>
</evidence>
<dbReference type="GO" id="GO:0006298">
    <property type="term" value="P:mismatch repair"/>
    <property type="evidence" value="ECO:0007669"/>
    <property type="project" value="InterPro"/>
</dbReference>
<dbReference type="InterPro" id="IPR042120">
    <property type="entry name" value="MutL_C_dimsub"/>
</dbReference>
<name>A0A8C5CD65_GADMO</name>
<reference evidence="1" key="1">
    <citation type="submission" date="2025-08" db="UniProtKB">
        <authorList>
            <consortium name="Ensembl"/>
        </authorList>
    </citation>
    <scope>IDENTIFICATION</scope>
</reference>
<accession>A0A8C5CD65</accession>
<dbReference type="Gene3D" id="3.30.1540.20">
    <property type="entry name" value="MutL, C-terminal domain, dimerisation subdomain"/>
    <property type="match status" value="1"/>
</dbReference>
<evidence type="ECO:0008006" key="3">
    <source>
        <dbReference type="Google" id="ProtNLM"/>
    </source>
</evidence>
<proteinExistence type="predicted"/>
<dbReference type="GO" id="GO:0032300">
    <property type="term" value="C:mismatch repair complex"/>
    <property type="evidence" value="ECO:0007669"/>
    <property type="project" value="InterPro"/>
</dbReference>
<dbReference type="GO" id="GO:0140664">
    <property type="term" value="F:ATP-dependent DNA damage sensor activity"/>
    <property type="evidence" value="ECO:0007669"/>
    <property type="project" value="InterPro"/>
</dbReference>
<reference evidence="1" key="2">
    <citation type="submission" date="2025-09" db="UniProtKB">
        <authorList>
            <consortium name="Ensembl"/>
        </authorList>
    </citation>
    <scope>IDENTIFICATION</scope>
</reference>
<organism evidence="1 2">
    <name type="scientific">Gadus morhua</name>
    <name type="common">Atlantic cod</name>
    <dbReference type="NCBI Taxonomy" id="8049"/>
    <lineage>
        <taxon>Eukaryota</taxon>
        <taxon>Metazoa</taxon>
        <taxon>Chordata</taxon>
        <taxon>Craniata</taxon>
        <taxon>Vertebrata</taxon>
        <taxon>Euteleostomi</taxon>
        <taxon>Actinopterygii</taxon>
        <taxon>Neopterygii</taxon>
        <taxon>Teleostei</taxon>
        <taxon>Neoteleostei</taxon>
        <taxon>Acanthomorphata</taxon>
        <taxon>Zeiogadaria</taxon>
        <taxon>Gadariae</taxon>
        <taxon>Gadiformes</taxon>
        <taxon>Gadoidei</taxon>
        <taxon>Gadidae</taxon>
        <taxon>Gadus</taxon>
    </lineage>
</organism>
<dbReference type="Proteomes" id="UP000694546">
    <property type="component" value="Chromosome 5"/>
</dbReference>
<dbReference type="PANTHER" id="PTHR10073">
    <property type="entry name" value="DNA MISMATCH REPAIR PROTEIN MLH, PMS, MUTL"/>
    <property type="match status" value="1"/>
</dbReference>
<dbReference type="PANTHER" id="PTHR10073:SF47">
    <property type="entry name" value="DNA MISMATCH REPAIR PROTEIN MLH3"/>
    <property type="match status" value="1"/>
</dbReference>
<keyword evidence="2" id="KW-1185">Reference proteome</keyword>
<evidence type="ECO:0000313" key="1">
    <source>
        <dbReference type="Ensembl" id="ENSGMOP00000056688.1"/>
    </source>
</evidence>
<dbReference type="SUPFAM" id="SSF118116">
    <property type="entry name" value="DNA mismatch repair protein MutL"/>
    <property type="match status" value="1"/>
</dbReference>
<dbReference type="GO" id="GO:0016887">
    <property type="term" value="F:ATP hydrolysis activity"/>
    <property type="evidence" value="ECO:0007669"/>
    <property type="project" value="InterPro"/>
</dbReference>
<dbReference type="AlphaFoldDB" id="A0A8C5CD65"/>
<protein>
    <recommendedName>
        <fullName evidence="3">MutL homolog 3</fullName>
    </recommendedName>
</protein>